<evidence type="ECO:0000313" key="8">
    <source>
        <dbReference type="EMBL" id="MEJ8813794.1"/>
    </source>
</evidence>
<dbReference type="Gene3D" id="3.40.50.150">
    <property type="entry name" value="Vaccinia Virus protein VP39"/>
    <property type="match status" value="1"/>
</dbReference>
<feature type="binding site" evidence="5">
    <location>
        <position position="135"/>
    </location>
    <ligand>
        <name>S-adenosyl-L-methionine</name>
        <dbReference type="ChEBI" id="CHEBI:59789"/>
    </ligand>
</feature>
<dbReference type="InterPro" id="IPR019874">
    <property type="entry name" value="RF_methyltr_PrmC"/>
</dbReference>
<dbReference type="InterPro" id="IPR050320">
    <property type="entry name" value="N5-glutamine_MTase"/>
</dbReference>
<keyword evidence="3 5" id="KW-0949">S-adenosyl-L-methionine</keyword>
<dbReference type="PANTHER" id="PTHR18895">
    <property type="entry name" value="HEMK METHYLTRANSFERASE"/>
    <property type="match status" value="1"/>
</dbReference>
<dbReference type="Pfam" id="PF17827">
    <property type="entry name" value="PrmC_N"/>
    <property type="match status" value="1"/>
</dbReference>
<dbReference type="InterPro" id="IPR040758">
    <property type="entry name" value="PrmC_N"/>
</dbReference>
<dbReference type="Gene3D" id="1.10.8.10">
    <property type="entry name" value="DNA helicase RuvA subunit, C-terminal domain"/>
    <property type="match status" value="1"/>
</dbReference>
<keyword evidence="1 5" id="KW-0489">Methyltransferase</keyword>
<evidence type="ECO:0000256" key="4">
    <source>
        <dbReference type="ARBA" id="ARBA00048391"/>
    </source>
</evidence>
<dbReference type="InterPro" id="IPR004556">
    <property type="entry name" value="HemK-like"/>
</dbReference>
<feature type="binding site" evidence="5">
    <location>
        <position position="162"/>
    </location>
    <ligand>
        <name>S-adenosyl-L-methionine</name>
        <dbReference type="ChEBI" id="CHEBI:59789"/>
    </ligand>
</feature>
<feature type="binding site" evidence="5">
    <location>
        <begin position="176"/>
        <end position="179"/>
    </location>
    <ligand>
        <name>substrate</name>
    </ligand>
</feature>
<feature type="domain" description="Release factor glutamine methyltransferase N-terminal" evidence="7">
    <location>
        <begin position="6"/>
        <end position="67"/>
    </location>
</feature>
<keyword evidence="9" id="KW-1185">Reference proteome</keyword>
<dbReference type="EC" id="2.1.1.297" evidence="5"/>
<dbReference type="NCBIfam" id="TIGR00536">
    <property type="entry name" value="hemK_fam"/>
    <property type="match status" value="1"/>
</dbReference>
<dbReference type="RefSeq" id="WP_340359199.1">
    <property type="nucleotide sequence ID" value="NZ_JBBKZU010000010.1"/>
</dbReference>
<reference evidence="8 9" key="1">
    <citation type="submission" date="2024-03" db="EMBL/GenBank/DDBJ databases">
        <title>Novel species of the genus Variovorax.</title>
        <authorList>
            <person name="Liu Q."/>
            <person name="Xin Y.-H."/>
        </authorList>
    </citation>
    <scope>NUCLEOTIDE SEQUENCE [LARGE SCALE GENOMIC DNA]</scope>
    <source>
        <strain evidence="8 9">KACC 18899</strain>
    </source>
</reference>
<evidence type="ECO:0000256" key="2">
    <source>
        <dbReference type="ARBA" id="ARBA00022679"/>
    </source>
</evidence>
<dbReference type="EMBL" id="JBBKZU010000010">
    <property type="protein sequence ID" value="MEJ8813794.1"/>
    <property type="molecule type" value="Genomic_DNA"/>
</dbReference>
<comment type="similarity">
    <text evidence="5">Belongs to the protein N5-glutamine methyltransferase family. PrmC subfamily.</text>
</comment>
<dbReference type="PANTHER" id="PTHR18895:SF74">
    <property type="entry name" value="MTRF1L RELEASE FACTOR GLUTAMINE METHYLTRANSFERASE"/>
    <property type="match status" value="1"/>
</dbReference>
<keyword evidence="2 5" id="KW-0808">Transferase</keyword>
<dbReference type="InterPro" id="IPR002052">
    <property type="entry name" value="DNA_methylase_N6_adenine_CS"/>
</dbReference>
<feature type="binding site" evidence="5">
    <location>
        <position position="176"/>
    </location>
    <ligand>
        <name>S-adenosyl-L-methionine</name>
        <dbReference type="ChEBI" id="CHEBI:59789"/>
    </ligand>
</feature>
<dbReference type="HAMAP" id="MF_02126">
    <property type="entry name" value="RF_methyltr_PrmC"/>
    <property type="match status" value="1"/>
</dbReference>
<dbReference type="GO" id="GO:0032259">
    <property type="term" value="P:methylation"/>
    <property type="evidence" value="ECO:0007669"/>
    <property type="project" value="UniProtKB-KW"/>
</dbReference>
<evidence type="ECO:0000256" key="3">
    <source>
        <dbReference type="ARBA" id="ARBA00022691"/>
    </source>
</evidence>
<dbReference type="CDD" id="cd02440">
    <property type="entry name" value="AdoMet_MTases"/>
    <property type="match status" value="1"/>
</dbReference>
<organism evidence="8 9">
    <name type="scientific">Variovorax ureilyticus</name>
    <dbReference type="NCBI Taxonomy" id="1836198"/>
    <lineage>
        <taxon>Bacteria</taxon>
        <taxon>Pseudomonadati</taxon>
        <taxon>Pseudomonadota</taxon>
        <taxon>Betaproteobacteria</taxon>
        <taxon>Burkholderiales</taxon>
        <taxon>Comamonadaceae</taxon>
        <taxon>Variovorax</taxon>
    </lineage>
</organism>
<evidence type="ECO:0000313" key="9">
    <source>
        <dbReference type="Proteomes" id="UP001365846"/>
    </source>
</evidence>
<evidence type="ECO:0000256" key="5">
    <source>
        <dbReference type="HAMAP-Rule" id="MF_02126"/>
    </source>
</evidence>
<sequence length="270" mass="29086">MLAAAAAMGIDRLDAQLLLLHVLGRPSTDRAWLLVHDTDTLDDAIWPDYARLCARRKSGEPVAYLIGEKEFHGLSLQVDARVLVPRPDTETLVEWALECLQGRDAPAVIDLGTGSGAIALAIQHARRDAKVSAVDASADALAVARANAERLGLAVRFQQADWLGGAGTGYDLIVSNPPYIARNDVHLAALQHEPQGALVSGDDGLDDIRRIVDAAPEHLADGGWLLLEHGYDQSEAVRQLLRERGFSESQSRDDLAGIARCSGGIWRAVK</sequence>
<dbReference type="InterPro" id="IPR029063">
    <property type="entry name" value="SAM-dependent_MTases_sf"/>
</dbReference>
<dbReference type="NCBIfam" id="TIGR03534">
    <property type="entry name" value="RF_mod_PrmC"/>
    <property type="match status" value="1"/>
</dbReference>
<dbReference type="InterPro" id="IPR007848">
    <property type="entry name" value="Small_mtfrase_dom"/>
</dbReference>
<dbReference type="Proteomes" id="UP001365846">
    <property type="component" value="Unassembled WGS sequence"/>
</dbReference>
<dbReference type="GO" id="GO:0102559">
    <property type="term" value="F:peptide chain release factor N(5)-glutamine methyltransferase activity"/>
    <property type="evidence" value="ECO:0007669"/>
    <property type="project" value="UniProtKB-EC"/>
</dbReference>
<dbReference type="PROSITE" id="PS00092">
    <property type="entry name" value="N6_MTASE"/>
    <property type="match status" value="1"/>
</dbReference>
<proteinExistence type="inferred from homology"/>
<feature type="binding site" evidence="5">
    <location>
        <begin position="112"/>
        <end position="116"/>
    </location>
    <ligand>
        <name>S-adenosyl-L-methionine</name>
        <dbReference type="ChEBI" id="CHEBI:59789"/>
    </ligand>
</feature>
<name>A0ABU8VJH9_9BURK</name>
<comment type="catalytic activity">
    <reaction evidence="4 5">
        <text>L-glutaminyl-[peptide chain release factor] + S-adenosyl-L-methionine = N(5)-methyl-L-glutaminyl-[peptide chain release factor] + S-adenosyl-L-homocysteine + H(+)</text>
        <dbReference type="Rhea" id="RHEA:42896"/>
        <dbReference type="Rhea" id="RHEA-COMP:10271"/>
        <dbReference type="Rhea" id="RHEA-COMP:10272"/>
        <dbReference type="ChEBI" id="CHEBI:15378"/>
        <dbReference type="ChEBI" id="CHEBI:30011"/>
        <dbReference type="ChEBI" id="CHEBI:57856"/>
        <dbReference type="ChEBI" id="CHEBI:59789"/>
        <dbReference type="ChEBI" id="CHEBI:61891"/>
        <dbReference type="EC" id="2.1.1.297"/>
    </reaction>
</comment>
<accession>A0ABU8VJH9</accession>
<dbReference type="Pfam" id="PF05175">
    <property type="entry name" value="MTS"/>
    <property type="match status" value="1"/>
</dbReference>
<evidence type="ECO:0000256" key="1">
    <source>
        <dbReference type="ARBA" id="ARBA00022603"/>
    </source>
</evidence>
<comment type="function">
    <text evidence="5">Methylates the class 1 translation termination release factors RF1/PrfA and RF2/PrfB on the glutamine residue of the universally conserved GGQ motif.</text>
</comment>
<evidence type="ECO:0000259" key="7">
    <source>
        <dbReference type="Pfam" id="PF17827"/>
    </source>
</evidence>
<gene>
    <name evidence="5 8" type="primary">prmC</name>
    <name evidence="8" type="ORF">WKW77_22090</name>
</gene>
<evidence type="ECO:0000259" key="6">
    <source>
        <dbReference type="Pfam" id="PF05175"/>
    </source>
</evidence>
<protein>
    <recommendedName>
        <fullName evidence="5">Release factor glutamine methyltransferase</fullName>
        <shortName evidence="5">RF MTase</shortName>
        <ecNumber evidence="5">2.1.1.297</ecNumber>
    </recommendedName>
    <alternativeName>
        <fullName evidence="5">N5-glutamine methyltransferase PrmC</fullName>
    </alternativeName>
    <alternativeName>
        <fullName evidence="5">Protein-(glutamine-N5) MTase PrmC</fullName>
    </alternativeName>
    <alternativeName>
        <fullName evidence="5">Protein-glutamine N-methyltransferase PrmC</fullName>
    </alternativeName>
</protein>
<dbReference type="SUPFAM" id="SSF53335">
    <property type="entry name" value="S-adenosyl-L-methionine-dependent methyltransferases"/>
    <property type="match status" value="1"/>
</dbReference>
<comment type="caution">
    <text evidence="8">The sequence shown here is derived from an EMBL/GenBank/DDBJ whole genome shotgun (WGS) entry which is preliminary data.</text>
</comment>
<feature type="domain" description="Methyltransferase small" evidence="6">
    <location>
        <begin position="97"/>
        <end position="191"/>
    </location>
</feature>